<reference evidence="2" key="1">
    <citation type="submission" date="2022-02" db="EMBL/GenBank/DDBJ databases">
        <authorList>
            <person name="King R."/>
        </authorList>
    </citation>
    <scope>NUCLEOTIDE SEQUENCE</scope>
</reference>
<dbReference type="Proteomes" id="UP001153321">
    <property type="component" value="Chromosome Z"/>
</dbReference>
<gene>
    <name evidence="2" type="ORF">SPLIT_LOCUS12767</name>
</gene>
<evidence type="ECO:0000256" key="1">
    <source>
        <dbReference type="SAM" id="MobiDB-lite"/>
    </source>
</evidence>
<sequence>MCDTLDTRALLPNGLISFLAEGKPWSAEDFTQELTQKSSGWSSNFVTPDRSATFNKTNSDDLSYQWSGSAKNSPSSPMSPAPGENAMDNTLASLASGWSLFTSSVSKAARTATESAVRYGGIASQKVTEMASTVTERVNNRAGWSTLSGTTEQRRGSENLGSYQAGYGAMKSSTSEPYASWNEQLQPWKESVAARNNLDTRDLSQVGVSSPPPDIKNLTIKKKNGSDEDSWDWLNN</sequence>
<proteinExistence type="predicted"/>
<accession>A0A9P0IHH4</accession>
<feature type="compositionally biased region" description="Polar residues" evidence="1">
    <location>
        <begin position="37"/>
        <end position="78"/>
    </location>
</feature>
<organism evidence="2 3">
    <name type="scientific">Spodoptera littoralis</name>
    <name type="common">Egyptian cotton leafworm</name>
    <dbReference type="NCBI Taxonomy" id="7109"/>
    <lineage>
        <taxon>Eukaryota</taxon>
        <taxon>Metazoa</taxon>
        <taxon>Ecdysozoa</taxon>
        <taxon>Arthropoda</taxon>
        <taxon>Hexapoda</taxon>
        <taxon>Insecta</taxon>
        <taxon>Pterygota</taxon>
        <taxon>Neoptera</taxon>
        <taxon>Endopterygota</taxon>
        <taxon>Lepidoptera</taxon>
        <taxon>Glossata</taxon>
        <taxon>Ditrysia</taxon>
        <taxon>Noctuoidea</taxon>
        <taxon>Noctuidae</taxon>
        <taxon>Amphipyrinae</taxon>
        <taxon>Spodoptera</taxon>
    </lineage>
</organism>
<dbReference type="AlphaFoldDB" id="A0A9P0IHH4"/>
<keyword evidence="3" id="KW-1185">Reference proteome</keyword>
<feature type="compositionally biased region" description="Acidic residues" evidence="1">
    <location>
        <begin position="227"/>
        <end position="236"/>
    </location>
</feature>
<protein>
    <recommendedName>
        <fullName evidence="4">ADP-ribosylation factor GTPase-activating protein 1</fullName>
    </recommendedName>
</protein>
<name>A0A9P0IHH4_SPOLI</name>
<feature type="region of interest" description="Disordered" evidence="1">
    <location>
        <begin position="199"/>
        <end position="236"/>
    </location>
</feature>
<evidence type="ECO:0000313" key="3">
    <source>
        <dbReference type="Proteomes" id="UP001153321"/>
    </source>
</evidence>
<evidence type="ECO:0008006" key="4">
    <source>
        <dbReference type="Google" id="ProtNLM"/>
    </source>
</evidence>
<evidence type="ECO:0000313" key="2">
    <source>
        <dbReference type="EMBL" id="CAH1647416.1"/>
    </source>
</evidence>
<feature type="region of interest" description="Disordered" evidence="1">
    <location>
        <begin position="37"/>
        <end position="88"/>
    </location>
</feature>
<dbReference type="EMBL" id="LR824562">
    <property type="protein sequence ID" value="CAH1647416.1"/>
    <property type="molecule type" value="Genomic_DNA"/>
</dbReference>